<feature type="compositionally biased region" description="Basic and acidic residues" evidence="2">
    <location>
        <begin position="107"/>
        <end position="118"/>
    </location>
</feature>
<feature type="region of interest" description="Disordered" evidence="2">
    <location>
        <begin position="1"/>
        <end position="66"/>
    </location>
</feature>
<feature type="region of interest" description="Disordered" evidence="2">
    <location>
        <begin position="167"/>
        <end position="223"/>
    </location>
</feature>
<accession>A0A8T2WIU8</accession>
<gene>
    <name evidence="3" type="ORF">H0E87_028932</name>
</gene>
<comment type="caution">
    <text evidence="3">The sequence shown here is derived from an EMBL/GenBank/DDBJ whole genome shotgun (WGS) entry which is preliminary data.</text>
</comment>
<feature type="region of interest" description="Disordered" evidence="2">
    <location>
        <begin position="83"/>
        <end position="148"/>
    </location>
</feature>
<feature type="compositionally biased region" description="Low complexity" evidence="2">
    <location>
        <begin position="55"/>
        <end position="66"/>
    </location>
</feature>
<keyword evidence="1" id="KW-0175">Coiled coil</keyword>
<keyword evidence="4" id="KW-1185">Reference proteome</keyword>
<dbReference type="EMBL" id="JACEGQ020000018">
    <property type="protein sequence ID" value="KAH8481249.1"/>
    <property type="molecule type" value="Genomic_DNA"/>
</dbReference>
<proteinExistence type="predicted"/>
<feature type="coiled-coil region" evidence="1">
    <location>
        <begin position="500"/>
        <end position="555"/>
    </location>
</feature>
<evidence type="ECO:0000313" key="3">
    <source>
        <dbReference type="EMBL" id="KAH8481249.1"/>
    </source>
</evidence>
<dbReference type="AlphaFoldDB" id="A0A8T2WIU8"/>
<dbReference type="Gene3D" id="1.10.287.1490">
    <property type="match status" value="1"/>
</dbReference>
<protein>
    <submittedName>
        <fullName evidence="3">Uncharacterized protein</fullName>
    </submittedName>
</protein>
<reference evidence="3" key="1">
    <citation type="journal article" date="2021" name="J. Hered.">
        <title>Genome Assembly of Salicaceae Populus deltoides (Eastern Cottonwood) I-69 Based on Nanopore Sequencing and Hi-C Technologies.</title>
        <authorList>
            <person name="Bai S."/>
            <person name="Wu H."/>
            <person name="Zhang J."/>
            <person name="Pan Z."/>
            <person name="Zhao W."/>
            <person name="Li Z."/>
            <person name="Tong C."/>
        </authorList>
    </citation>
    <scope>NUCLEOTIDE SEQUENCE</scope>
    <source>
        <tissue evidence="3">Leaf</tissue>
    </source>
</reference>
<dbReference type="Proteomes" id="UP000807159">
    <property type="component" value="Chromosome 18"/>
</dbReference>
<name>A0A8T2WIU8_POPDE</name>
<evidence type="ECO:0000256" key="2">
    <source>
        <dbReference type="SAM" id="MobiDB-lite"/>
    </source>
</evidence>
<sequence>MDKNKSRTDLLAAGRKKLQQFRQKKDSKGSSSSHGRSSKKSSMSEKHESDADEASNSLVSSSSGAPDLDLDVVAVDLPSIPLTPETRVAETALDHDAGSAAEEGGADENHIDSSKPDEAESSQSIDDKAARVVPLGSSDIPDSEAKTKHDDAFVSVDVSAPHKLIDIMDGTTVTGETESQDGEDSMWPLPPQEDTPDTSSIQARGNQEADGLDSKHFGGSSDLELEGDRRLSFSGRGEIAKCAGETASEQIHVEGAAASQSKQSDGVDDASVSARATDMSDGLVASTLAISEADGSAGVIHEAMNQHGKVVNIGPSTVENVEIPSGYGYCGNDGESVQSDRQYRLLLESRGSVSNVELGTTNSFSSQNGFPGLLERLREELFLTKCTKDILQLQLSEQSDLQIENDHHLHQLDDEISVLHASLKEARERGNSLAEELAECRSELQASFSGREELEQQFHEAKVEVEEVSARAYKLQNSLEMSQSELSRLSKELVNSQDFVAALQVEVENLNGNLVSLTEERKIVEEGKNSCLHENEKLLNELADCKSLIAALLTESSNLRGTVASMTDEKIKLNGEKGVPC</sequence>
<evidence type="ECO:0000313" key="4">
    <source>
        <dbReference type="Proteomes" id="UP000807159"/>
    </source>
</evidence>
<evidence type="ECO:0000256" key="1">
    <source>
        <dbReference type="SAM" id="Coils"/>
    </source>
</evidence>
<organism evidence="3 4">
    <name type="scientific">Populus deltoides</name>
    <name type="common">Eastern poplar</name>
    <name type="synonym">Eastern cottonwood</name>
    <dbReference type="NCBI Taxonomy" id="3696"/>
    <lineage>
        <taxon>Eukaryota</taxon>
        <taxon>Viridiplantae</taxon>
        <taxon>Streptophyta</taxon>
        <taxon>Embryophyta</taxon>
        <taxon>Tracheophyta</taxon>
        <taxon>Spermatophyta</taxon>
        <taxon>Magnoliopsida</taxon>
        <taxon>eudicotyledons</taxon>
        <taxon>Gunneridae</taxon>
        <taxon>Pentapetalae</taxon>
        <taxon>rosids</taxon>
        <taxon>fabids</taxon>
        <taxon>Malpighiales</taxon>
        <taxon>Salicaceae</taxon>
        <taxon>Saliceae</taxon>
        <taxon>Populus</taxon>
    </lineage>
</organism>
<feature type="coiled-coil region" evidence="1">
    <location>
        <begin position="409"/>
        <end position="471"/>
    </location>
</feature>